<dbReference type="GO" id="GO:0005198">
    <property type="term" value="F:structural molecule activity"/>
    <property type="evidence" value="ECO:0007669"/>
    <property type="project" value="InterPro"/>
</dbReference>
<dbReference type="EMBL" id="FXYH01000007">
    <property type="protein sequence ID" value="SMX41409.1"/>
    <property type="molecule type" value="Genomic_DNA"/>
</dbReference>
<feature type="region of interest" description="Disordered" evidence="1">
    <location>
        <begin position="482"/>
        <end position="510"/>
    </location>
</feature>
<evidence type="ECO:0000313" key="3">
    <source>
        <dbReference type="Proteomes" id="UP000220836"/>
    </source>
</evidence>
<dbReference type="AlphaFoldDB" id="A0A238KF13"/>
<feature type="region of interest" description="Disordered" evidence="1">
    <location>
        <begin position="1"/>
        <end position="47"/>
    </location>
</feature>
<keyword evidence="3" id="KW-1185">Reference proteome</keyword>
<name>A0A238KF13_9RHOB</name>
<protein>
    <submittedName>
        <fullName evidence="2">Phage portal protein, lambda family</fullName>
    </submittedName>
</protein>
<dbReference type="NCBIfam" id="TIGR01539">
    <property type="entry name" value="portal_lambda"/>
    <property type="match status" value="1"/>
</dbReference>
<dbReference type="OrthoDB" id="9770450at2"/>
<accession>A0A238KF13</accession>
<sequence length="510" mass="56927">MNLWPFNSKRSETRIEPSAPAPKPAPETAPQSHRRSAPLQTRSYRAARPDRLASGFSMFGDTTRQEMRQDARGLIQHSRHAAHNFDFQRSYEMLFRRHVIGPSGIRLQMNVRDPDGKKDDGANRTIESAWAKWGKMGTPSRCGRLSWHGVECQMATGIAREGGAFMRFHEGAGRGAFGFQVEPVLFDRLDLDLTTPLPGGAYIEAGIEFDQSDRILAYHMWNRPHSEAHRGTAQIRERIPASRMIYVLIPEEIAQVLGVPRSATALRLMNMSESYQESAMTAANYGAAAMVFFKQEHTGGQIGSAVEDAPFDEIEAGTVTMMPPSVEPVFNTPHYPEAAIEPFMRHMGTSQAAGMGVAYETLTADLSRANFSSLRAGKGEERDEWRMLQRAVFEGLHDRVFARWLRMAMLSGRLSLPLFKLDKFDAATWRPRGWQSVNPKDDATANAADLASGARSLTEIVAERGRSLEDVLDERKAELEAFKERGLPVPEWSPKPDDGVPGDFDPPKKE</sequence>
<dbReference type="RefSeq" id="WP_097804771.1">
    <property type="nucleotide sequence ID" value="NZ_FXYH01000007.1"/>
</dbReference>
<gene>
    <name evidence="2" type="ORF">PEV8663_02270</name>
</gene>
<proteinExistence type="predicted"/>
<evidence type="ECO:0000313" key="2">
    <source>
        <dbReference type="EMBL" id="SMX41409.1"/>
    </source>
</evidence>
<dbReference type="Proteomes" id="UP000220836">
    <property type="component" value="Unassembled WGS sequence"/>
</dbReference>
<reference evidence="2 3" key="1">
    <citation type="submission" date="2017-05" db="EMBL/GenBank/DDBJ databases">
        <authorList>
            <person name="Song R."/>
            <person name="Chenine A.L."/>
            <person name="Ruprecht R.M."/>
        </authorList>
    </citation>
    <scope>NUCLEOTIDE SEQUENCE [LARGE SCALE GENOMIC DNA]</scope>
    <source>
        <strain evidence="2 3">CECT 8663</strain>
    </source>
</reference>
<dbReference type="InterPro" id="IPR006429">
    <property type="entry name" value="Phage_lambda_portal"/>
</dbReference>
<evidence type="ECO:0000256" key="1">
    <source>
        <dbReference type="SAM" id="MobiDB-lite"/>
    </source>
</evidence>
<dbReference type="GO" id="GO:0019068">
    <property type="term" value="P:virion assembly"/>
    <property type="evidence" value="ECO:0007669"/>
    <property type="project" value="InterPro"/>
</dbReference>
<dbReference type="Pfam" id="PF05136">
    <property type="entry name" value="Phage_portal_2"/>
    <property type="match status" value="1"/>
</dbReference>
<organism evidence="2 3">
    <name type="scientific">Pelagimonas varians</name>
    <dbReference type="NCBI Taxonomy" id="696760"/>
    <lineage>
        <taxon>Bacteria</taxon>
        <taxon>Pseudomonadati</taxon>
        <taxon>Pseudomonadota</taxon>
        <taxon>Alphaproteobacteria</taxon>
        <taxon>Rhodobacterales</taxon>
        <taxon>Roseobacteraceae</taxon>
        <taxon>Pelagimonas</taxon>
    </lineage>
</organism>